<feature type="domain" description="RecA family profile 1" evidence="8">
    <location>
        <begin position="290"/>
        <end position="331"/>
    </location>
</feature>
<dbReference type="HOGENOM" id="CLU_023669_4_2_0"/>
<keyword evidence="6" id="KW-0378">Hydrolase</keyword>
<evidence type="ECO:0000256" key="4">
    <source>
        <dbReference type="ARBA" id="ARBA00022737"/>
    </source>
</evidence>
<organism evidence="10 11">
    <name type="scientific">Roseiflexus castenholzii (strain DSM 13941 / HLO8)</name>
    <dbReference type="NCBI Taxonomy" id="383372"/>
    <lineage>
        <taxon>Bacteria</taxon>
        <taxon>Bacillati</taxon>
        <taxon>Chloroflexota</taxon>
        <taxon>Chloroflexia</taxon>
        <taxon>Chloroflexales</taxon>
        <taxon>Roseiflexineae</taxon>
        <taxon>Roseiflexaceae</taxon>
        <taxon>Roseiflexus</taxon>
    </lineage>
</organism>
<evidence type="ECO:0000259" key="9">
    <source>
        <dbReference type="PROSITE" id="PS51146"/>
    </source>
</evidence>
<feature type="domain" description="KaiC" evidence="9">
    <location>
        <begin position="57"/>
        <end position="290"/>
    </location>
</feature>
<name>A7NH48_ROSCS</name>
<keyword evidence="7" id="KW-0732">Signal</keyword>
<feature type="domain" description="KaiC" evidence="9">
    <location>
        <begin position="292"/>
        <end position="524"/>
    </location>
</feature>
<dbReference type="SMART" id="SM00382">
    <property type="entry name" value="AAA"/>
    <property type="match status" value="2"/>
</dbReference>
<dbReference type="PRINTS" id="PR01874">
    <property type="entry name" value="DNAREPAIRADA"/>
</dbReference>
<protein>
    <recommendedName>
        <fullName evidence="1">non-specific serine/threonine protein kinase</fullName>
        <ecNumber evidence="1">2.7.11.1</ecNumber>
    </recommendedName>
</protein>
<feature type="chain" id="PRO_5002713805" description="non-specific serine/threonine protein kinase" evidence="7">
    <location>
        <begin position="18"/>
        <end position="535"/>
    </location>
</feature>
<reference evidence="10 11" key="1">
    <citation type="submission" date="2007-08" db="EMBL/GenBank/DDBJ databases">
        <title>Complete sequence of Roseiflexus castenholzii DSM 13941.</title>
        <authorList>
            <consortium name="US DOE Joint Genome Institute"/>
            <person name="Copeland A."/>
            <person name="Lucas S."/>
            <person name="Lapidus A."/>
            <person name="Barry K."/>
            <person name="Glavina del Rio T."/>
            <person name="Dalin E."/>
            <person name="Tice H."/>
            <person name="Pitluck S."/>
            <person name="Thompson L.S."/>
            <person name="Brettin T."/>
            <person name="Bruce D."/>
            <person name="Detter J.C."/>
            <person name="Han C."/>
            <person name="Tapia R."/>
            <person name="Schmutz J."/>
            <person name="Larimer F."/>
            <person name="Land M."/>
            <person name="Hauser L."/>
            <person name="Kyrpides N."/>
            <person name="Mikhailova N."/>
            <person name="Bryant D.A."/>
            <person name="Hanada S."/>
            <person name="Tsukatani Y."/>
            <person name="Richardson P."/>
        </authorList>
    </citation>
    <scope>NUCLEOTIDE SEQUENCE [LARGE SCALE GENOMIC DNA]</scope>
    <source>
        <strain evidence="11">DSM 13941 / HLO8</strain>
    </source>
</reference>
<evidence type="ECO:0000313" key="10">
    <source>
        <dbReference type="EMBL" id="ABU56795.1"/>
    </source>
</evidence>
<dbReference type="GO" id="GO:0140664">
    <property type="term" value="F:ATP-dependent DNA damage sensor activity"/>
    <property type="evidence" value="ECO:0007669"/>
    <property type="project" value="InterPro"/>
</dbReference>
<dbReference type="Proteomes" id="UP000000263">
    <property type="component" value="Chromosome"/>
</dbReference>
<evidence type="ECO:0000313" key="11">
    <source>
        <dbReference type="Proteomes" id="UP000000263"/>
    </source>
</evidence>
<dbReference type="InterPro" id="IPR020588">
    <property type="entry name" value="RecA_ATP-bd"/>
</dbReference>
<evidence type="ECO:0000256" key="1">
    <source>
        <dbReference type="ARBA" id="ARBA00012513"/>
    </source>
</evidence>
<dbReference type="InterPro" id="IPR030665">
    <property type="entry name" value="KaiC"/>
</dbReference>
<dbReference type="Gene3D" id="3.40.50.300">
    <property type="entry name" value="P-loop containing nucleotide triphosphate hydrolases"/>
    <property type="match status" value="2"/>
</dbReference>
<dbReference type="PROSITE" id="PS50162">
    <property type="entry name" value="RECA_2"/>
    <property type="match status" value="1"/>
</dbReference>
<dbReference type="EMBL" id="CP000804">
    <property type="protein sequence ID" value="ABU56795.1"/>
    <property type="molecule type" value="Genomic_DNA"/>
</dbReference>
<dbReference type="GO" id="GO:0005524">
    <property type="term" value="F:ATP binding"/>
    <property type="evidence" value="ECO:0007669"/>
    <property type="project" value="InterPro"/>
</dbReference>
<dbReference type="PIRSF" id="PIRSF039117">
    <property type="entry name" value="KaiC"/>
    <property type="match status" value="1"/>
</dbReference>
<evidence type="ECO:0000259" key="8">
    <source>
        <dbReference type="PROSITE" id="PS50162"/>
    </source>
</evidence>
<dbReference type="InterPro" id="IPR014774">
    <property type="entry name" value="KaiC-like_dom"/>
</dbReference>
<dbReference type="GO" id="GO:0003677">
    <property type="term" value="F:DNA binding"/>
    <property type="evidence" value="ECO:0007669"/>
    <property type="project" value="InterPro"/>
</dbReference>
<dbReference type="GO" id="GO:0016787">
    <property type="term" value="F:hydrolase activity"/>
    <property type="evidence" value="ECO:0007669"/>
    <property type="project" value="UniProtKB-KW"/>
</dbReference>
<evidence type="ECO:0000256" key="3">
    <source>
        <dbReference type="ARBA" id="ARBA00022679"/>
    </source>
</evidence>
<evidence type="ECO:0000256" key="6">
    <source>
        <dbReference type="ARBA" id="ARBA00022801"/>
    </source>
</evidence>
<dbReference type="InterPro" id="IPR010624">
    <property type="entry name" value="KaiC_dom"/>
</dbReference>
<dbReference type="eggNOG" id="COG0467">
    <property type="taxonomic scope" value="Bacteria"/>
</dbReference>
<keyword evidence="4" id="KW-0677">Repeat</keyword>
<dbReference type="PANTHER" id="PTHR42926">
    <property type="match status" value="1"/>
</dbReference>
<dbReference type="AlphaFoldDB" id="A7NH48"/>
<dbReference type="KEGG" id="rca:Rcas_0671"/>
<evidence type="ECO:0000256" key="5">
    <source>
        <dbReference type="ARBA" id="ARBA00022777"/>
    </source>
</evidence>
<keyword evidence="11" id="KW-1185">Reference proteome</keyword>
<keyword evidence="2" id="KW-0597">Phosphoprotein</keyword>
<dbReference type="InterPro" id="IPR027417">
    <property type="entry name" value="P-loop_NTPase"/>
</dbReference>
<dbReference type="PANTHER" id="PTHR42926:SF1">
    <property type="entry name" value="CIRCADIAN CLOCK OSCILLATOR PROTEIN KAIC 1"/>
    <property type="match status" value="1"/>
</dbReference>
<proteinExistence type="predicted"/>
<evidence type="ECO:0000256" key="7">
    <source>
        <dbReference type="SAM" id="SignalP"/>
    </source>
</evidence>
<accession>A7NH48</accession>
<gene>
    <name evidence="10" type="ordered locus">Rcas_0671</name>
</gene>
<dbReference type="GO" id="GO:0006281">
    <property type="term" value="P:DNA repair"/>
    <property type="evidence" value="ECO:0007669"/>
    <property type="project" value="InterPro"/>
</dbReference>
<keyword evidence="5" id="KW-0418">Kinase</keyword>
<feature type="signal peptide" evidence="7">
    <location>
        <begin position="1"/>
        <end position="17"/>
    </location>
</feature>
<sequence>MCVLSATLCYAPAPATAAYSARMAMIAARRNRFIPPIRDAVHYHQHVMSTAQSLSDQRLSTGIPGLDEILFGGFLPGRAYLVRGGPGSGKTTLGMHFLSAAAAEEAPLFITLTEPVAQLQKNAERMGIDVRHIRFLDLSPSPQFFTEVETYDIFSPAEVERAPTARKITEMVERLNPQRVFLDAMTQFRYLASDAYQFRQQVLSFLHFLKERGITLLFTSEASPETPDEDLQFMADGIIHLRMASDTRFLEVTKFRGSAFAGGAHTCKLGATGMQVFPRLLPDMKYEQLSTEHISSGVPELDALLHGGIERSTITMLCGPSGVGKTTLGLQFMKEAAGRGERSVVYSFEEEVDIILGRCEAVAIPARSMIAAGTLQILKIEPLQYTADEFARLVRRDVQDHGTRLVMIDSIAGYNLALRGENLEAQLYALSKYLQHHNVTLLLVVESAEITGNFRVTDGHISYLGDTIIFIRYLEIHGEMRKAIGVLKKRLSDFERTLREIEITSQGIKVGGPLSNLRGILSGTPEWISERRDNG</sequence>
<dbReference type="Pfam" id="PF06745">
    <property type="entry name" value="ATPase"/>
    <property type="match status" value="2"/>
</dbReference>
<dbReference type="STRING" id="383372.Rcas_0671"/>
<evidence type="ECO:0000256" key="2">
    <source>
        <dbReference type="ARBA" id="ARBA00022553"/>
    </source>
</evidence>
<dbReference type="GO" id="GO:0004674">
    <property type="term" value="F:protein serine/threonine kinase activity"/>
    <property type="evidence" value="ECO:0007669"/>
    <property type="project" value="UniProtKB-EC"/>
</dbReference>
<dbReference type="EC" id="2.7.11.1" evidence="1"/>
<dbReference type="PROSITE" id="PS51146">
    <property type="entry name" value="KAIC"/>
    <property type="match status" value="2"/>
</dbReference>
<dbReference type="InterPro" id="IPR051347">
    <property type="entry name" value="Circadian_clock_KaiC-rel"/>
</dbReference>
<dbReference type="InterPro" id="IPR003593">
    <property type="entry name" value="AAA+_ATPase"/>
</dbReference>
<keyword evidence="3 10" id="KW-0808">Transferase</keyword>
<dbReference type="SUPFAM" id="SSF52540">
    <property type="entry name" value="P-loop containing nucleoside triphosphate hydrolases"/>
    <property type="match status" value="2"/>
</dbReference>